<proteinExistence type="predicted"/>
<dbReference type="EnsemblPlants" id="EMT16827">
    <property type="protein sequence ID" value="EMT16827"/>
    <property type="gene ID" value="F775_25247"/>
</dbReference>
<protein>
    <submittedName>
        <fullName evidence="1">Uncharacterized protein</fullName>
    </submittedName>
</protein>
<evidence type="ECO:0000313" key="1">
    <source>
        <dbReference type="EnsemblPlants" id="EMT16827"/>
    </source>
</evidence>
<name>R7W6A1_AEGTA</name>
<dbReference type="AlphaFoldDB" id="R7W6A1"/>
<organism evidence="1">
    <name type="scientific">Aegilops tauschii</name>
    <name type="common">Tausch's goatgrass</name>
    <name type="synonym">Aegilops squarrosa</name>
    <dbReference type="NCBI Taxonomy" id="37682"/>
    <lineage>
        <taxon>Eukaryota</taxon>
        <taxon>Viridiplantae</taxon>
        <taxon>Streptophyta</taxon>
        <taxon>Embryophyta</taxon>
        <taxon>Tracheophyta</taxon>
        <taxon>Spermatophyta</taxon>
        <taxon>Magnoliopsida</taxon>
        <taxon>Liliopsida</taxon>
        <taxon>Poales</taxon>
        <taxon>Poaceae</taxon>
        <taxon>BOP clade</taxon>
        <taxon>Pooideae</taxon>
        <taxon>Triticodae</taxon>
        <taxon>Triticeae</taxon>
        <taxon>Triticinae</taxon>
        <taxon>Aegilops</taxon>
    </lineage>
</organism>
<sequence>MAGGDQPALRQVLMVAKACFVLGLVMAVIGLVAATSNPGDFQSQTDAATEAEALRLRSGALTLVLLGVAQAMTAAAAVVVLAGGSLAFMGRCLVASALVVAATNTYLLCRVVYMVAVIAGGNFLDVWTHISIACSFFSFFSASLAATLAGPNQPRRPSPLA</sequence>
<accession>R7W6A1</accession>
<reference evidence="1" key="1">
    <citation type="submission" date="2015-06" db="UniProtKB">
        <authorList>
            <consortium name="EnsemblPlants"/>
        </authorList>
    </citation>
    <scope>IDENTIFICATION</scope>
</reference>